<evidence type="ECO:0008006" key="3">
    <source>
        <dbReference type="Google" id="ProtNLM"/>
    </source>
</evidence>
<sequence>MRAFAEIADPQVRQNLLVLVQAAAERNDQRN</sequence>
<reference evidence="1" key="1">
    <citation type="journal article" date="2021" name="Front. Microbiol.">
        <title>Comprehensive Comparative Genomics and Phenotyping of Methylobacterium Species.</title>
        <authorList>
            <person name="Alessa O."/>
            <person name="Ogura Y."/>
            <person name="Fujitani Y."/>
            <person name="Takami H."/>
            <person name="Hayashi T."/>
            <person name="Sahin N."/>
            <person name="Tani A."/>
        </authorList>
    </citation>
    <scope>NUCLEOTIDE SEQUENCE</scope>
    <source>
        <strain evidence="1">KCTC 52305</strain>
    </source>
</reference>
<gene>
    <name evidence="1" type="ORF">OPKNFCMD_6717</name>
</gene>
<name>A0ABQ4R893_9HYPH</name>
<reference evidence="1" key="2">
    <citation type="submission" date="2021-08" db="EMBL/GenBank/DDBJ databases">
        <authorList>
            <person name="Tani A."/>
            <person name="Ola A."/>
            <person name="Ogura Y."/>
            <person name="Katsura K."/>
            <person name="Hayashi T."/>
        </authorList>
    </citation>
    <scope>NUCLEOTIDE SEQUENCE</scope>
    <source>
        <strain evidence="1">KCTC 52305</strain>
    </source>
</reference>
<proteinExistence type="predicted"/>
<organism evidence="1 2">
    <name type="scientific">Methylobacterium crusticola</name>
    <dbReference type="NCBI Taxonomy" id="1697972"/>
    <lineage>
        <taxon>Bacteria</taxon>
        <taxon>Pseudomonadati</taxon>
        <taxon>Pseudomonadota</taxon>
        <taxon>Alphaproteobacteria</taxon>
        <taxon>Hyphomicrobiales</taxon>
        <taxon>Methylobacteriaceae</taxon>
        <taxon>Methylobacterium</taxon>
    </lineage>
</organism>
<evidence type="ECO:0000313" key="2">
    <source>
        <dbReference type="Proteomes" id="UP001055167"/>
    </source>
</evidence>
<keyword evidence="2" id="KW-1185">Reference proteome</keyword>
<protein>
    <recommendedName>
        <fullName evidence="3">Transcriptional regulator</fullName>
    </recommendedName>
</protein>
<dbReference type="EMBL" id="BPQH01000042">
    <property type="protein sequence ID" value="GJD53938.1"/>
    <property type="molecule type" value="Genomic_DNA"/>
</dbReference>
<dbReference type="Proteomes" id="UP001055167">
    <property type="component" value="Unassembled WGS sequence"/>
</dbReference>
<evidence type="ECO:0000313" key="1">
    <source>
        <dbReference type="EMBL" id="GJD53938.1"/>
    </source>
</evidence>
<comment type="caution">
    <text evidence="1">The sequence shown here is derived from an EMBL/GenBank/DDBJ whole genome shotgun (WGS) entry which is preliminary data.</text>
</comment>
<accession>A0ABQ4R893</accession>